<evidence type="ECO:0000313" key="3">
    <source>
        <dbReference type="Proteomes" id="UP000243459"/>
    </source>
</evidence>
<feature type="region of interest" description="Disordered" evidence="1">
    <location>
        <begin position="148"/>
        <end position="171"/>
    </location>
</feature>
<dbReference type="Gramene" id="ONK77936">
    <property type="protein sequence ID" value="ONK77936"/>
    <property type="gene ID" value="A4U43_C02F12490"/>
</dbReference>
<evidence type="ECO:0000313" key="2">
    <source>
        <dbReference type="EMBL" id="ONK77936.1"/>
    </source>
</evidence>
<accession>A0A5P1FHZ6</accession>
<sequence length="210" mass="22205">MEGNSPPQDSPPLSPNIKGYQVVEEEGGPSQIPHKGSSVPHSSLPPQSVPVLEELMEVSFKGIPIKITRDSWTMLSVAIPDLVGNSKVDPLSSKASPQVVVSSSSDSLEGASSSTPPSCFEHVKRSSKKKSSKRMLAYLPHKKHLAIMKRSFPPGSKGKSPSSSSSLPISSSSLNKLHDIAINCGIQDPINPEGLSDIQAMEKVGSTCSP</sequence>
<protein>
    <submittedName>
        <fullName evidence="2">Uncharacterized protein</fullName>
    </submittedName>
</protein>
<feature type="region of interest" description="Disordered" evidence="1">
    <location>
        <begin position="1"/>
        <end position="47"/>
    </location>
</feature>
<dbReference type="EMBL" id="CM007382">
    <property type="protein sequence ID" value="ONK77936.1"/>
    <property type="molecule type" value="Genomic_DNA"/>
</dbReference>
<proteinExistence type="predicted"/>
<reference evidence="3" key="1">
    <citation type="journal article" date="2017" name="Nat. Commun.">
        <title>The asparagus genome sheds light on the origin and evolution of a young Y chromosome.</title>
        <authorList>
            <person name="Harkess A."/>
            <person name="Zhou J."/>
            <person name="Xu C."/>
            <person name="Bowers J.E."/>
            <person name="Van der Hulst R."/>
            <person name="Ayyampalayam S."/>
            <person name="Mercati F."/>
            <person name="Riccardi P."/>
            <person name="McKain M.R."/>
            <person name="Kakrana A."/>
            <person name="Tang H."/>
            <person name="Ray J."/>
            <person name="Groenendijk J."/>
            <person name="Arikit S."/>
            <person name="Mathioni S.M."/>
            <person name="Nakano M."/>
            <person name="Shan H."/>
            <person name="Telgmann-Rauber A."/>
            <person name="Kanno A."/>
            <person name="Yue Z."/>
            <person name="Chen H."/>
            <person name="Li W."/>
            <person name="Chen Y."/>
            <person name="Xu X."/>
            <person name="Zhang Y."/>
            <person name="Luo S."/>
            <person name="Chen H."/>
            <person name="Gao J."/>
            <person name="Mao Z."/>
            <person name="Pires J.C."/>
            <person name="Luo M."/>
            <person name="Kudrna D."/>
            <person name="Wing R.A."/>
            <person name="Meyers B.C."/>
            <person name="Yi K."/>
            <person name="Kong H."/>
            <person name="Lavrijsen P."/>
            <person name="Sunseri F."/>
            <person name="Falavigna A."/>
            <person name="Ye Y."/>
            <person name="Leebens-Mack J.H."/>
            <person name="Chen G."/>
        </authorList>
    </citation>
    <scope>NUCLEOTIDE SEQUENCE [LARGE SCALE GENOMIC DNA]</scope>
    <source>
        <strain evidence="3">cv. DH0086</strain>
    </source>
</reference>
<feature type="compositionally biased region" description="Low complexity" evidence="1">
    <location>
        <begin position="92"/>
        <end position="114"/>
    </location>
</feature>
<keyword evidence="3" id="KW-1185">Reference proteome</keyword>
<organism evidence="2 3">
    <name type="scientific">Asparagus officinalis</name>
    <name type="common">Garden asparagus</name>
    <dbReference type="NCBI Taxonomy" id="4686"/>
    <lineage>
        <taxon>Eukaryota</taxon>
        <taxon>Viridiplantae</taxon>
        <taxon>Streptophyta</taxon>
        <taxon>Embryophyta</taxon>
        <taxon>Tracheophyta</taxon>
        <taxon>Spermatophyta</taxon>
        <taxon>Magnoliopsida</taxon>
        <taxon>Liliopsida</taxon>
        <taxon>Asparagales</taxon>
        <taxon>Asparagaceae</taxon>
        <taxon>Asparagoideae</taxon>
        <taxon>Asparagus</taxon>
    </lineage>
</organism>
<dbReference type="AlphaFoldDB" id="A0A5P1FHZ6"/>
<feature type="compositionally biased region" description="Low complexity" evidence="1">
    <location>
        <begin position="151"/>
        <end position="171"/>
    </location>
</feature>
<gene>
    <name evidence="2" type="ORF">A4U43_C02F12490</name>
</gene>
<name>A0A5P1FHZ6_ASPOF</name>
<feature type="region of interest" description="Disordered" evidence="1">
    <location>
        <begin position="86"/>
        <end position="134"/>
    </location>
</feature>
<dbReference type="Proteomes" id="UP000243459">
    <property type="component" value="Chromosome 2"/>
</dbReference>
<evidence type="ECO:0000256" key="1">
    <source>
        <dbReference type="SAM" id="MobiDB-lite"/>
    </source>
</evidence>